<dbReference type="EMBL" id="CP008887">
    <property type="protein sequence ID" value="AIU69344.1"/>
    <property type="molecule type" value="Genomic_DNA"/>
</dbReference>
<dbReference type="AlphaFoldDB" id="A0A097QSA8"/>
<dbReference type="KEGG" id="teu:TEU_02730"/>
<dbReference type="InterPro" id="IPR001845">
    <property type="entry name" value="HTH_ArsR_DNA-bd_dom"/>
</dbReference>
<feature type="domain" description="HTH arsR-type" evidence="1">
    <location>
        <begin position="6"/>
        <end position="93"/>
    </location>
</feature>
<dbReference type="SMART" id="SM00418">
    <property type="entry name" value="HTH_ARSR"/>
    <property type="match status" value="1"/>
</dbReference>
<dbReference type="Proteomes" id="UP000029980">
    <property type="component" value="Chromosome"/>
</dbReference>
<name>A0A097QSA8_9EURY</name>
<dbReference type="STRING" id="1505907.TEU_02730"/>
<evidence type="ECO:0000313" key="3">
    <source>
        <dbReference type="Proteomes" id="UP000029980"/>
    </source>
</evidence>
<dbReference type="HOGENOM" id="CLU_142189_1_1_2"/>
<evidence type="ECO:0000313" key="2">
    <source>
        <dbReference type="EMBL" id="AIU69344.1"/>
    </source>
</evidence>
<dbReference type="PANTHER" id="PTHR37318:SF1">
    <property type="entry name" value="BSL7504 PROTEIN"/>
    <property type="match status" value="1"/>
</dbReference>
<keyword evidence="3" id="KW-1185">Reference proteome</keyword>
<protein>
    <submittedName>
        <fullName evidence="2">ArsR family transcriptional regulator</fullName>
    </submittedName>
</protein>
<gene>
    <name evidence="2" type="ORF">TEU_02730</name>
</gene>
<organism evidence="2 3">
    <name type="scientific">Thermococcus eurythermalis</name>
    <dbReference type="NCBI Taxonomy" id="1505907"/>
    <lineage>
        <taxon>Archaea</taxon>
        <taxon>Methanobacteriati</taxon>
        <taxon>Methanobacteriota</taxon>
        <taxon>Thermococci</taxon>
        <taxon>Thermococcales</taxon>
        <taxon>Thermococcaceae</taxon>
        <taxon>Thermococcus</taxon>
    </lineage>
</organism>
<dbReference type="InterPro" id="IPR036390">
    <property type="entry name" value="WH_DNA-bd_sf"/>
</dbReference>
<dbReference type="InterPro" id="IPR011991">
    <property type="entry name" value="ArsR-like_HTH"/>
</dbReference>
<dbReference type="Gene3D" id="1.10.10.10">
    <property type="entry name" value="Winged helix-like DNA-binding domain superfamily/Winged helix DNA-binding domain"/>
    <property type="match status" value="1"/>
</dbReference>
<accession>A0A097QSA8</accession>
<dbReference type="InterPro" id="IPR027395">
    <property type="entry name" value="WH_DNA-bd_dom"/>
</dbReference>
<dbReference type="PANTHER" id="PTHR37318">
    <property type="entry name" value="BSL7504 PROTEIN"/>
    <property type="match status" value="1"/>
</dbReference>
<dbReference type="InterPro" id="IPR036388">
    <property type="entry name" value="WH-like_DNA-bd_sf"/>
</dbReference>
<reference evidence="2 3" key="1">
    <citation type="journal article" date="2015" name="Int. J. Syst. Evol. Microbiol.">
        <title>Thermococcus eurythermalis sp. nov., a conditional piezophilic hyperthermophilic archaeon with a wide temperature range isolated from an oil-immersed chimney in the Guaymas Basin.</title>
        <authorList>
            <person name="Zhao W."/>
            <person name="Zeng X."/>
            <person name="Xiao X."/>
        </authorList>
    </citation>
    <scope>NUCLEOTIDE SEQUENCE [LARGE SCALE GENOMIC DNA]</scope>
    <source>
        <strain evidence="2 3">A501</strain>
    </source>
</reference>
<dbReference type="GO" id="GO:0003700">
    <property type="term" value="F:DNA-binding transcription factor activity"/>
    <property type="evidence" value="ECO:0007669"/>
    <property type="project" value="InterPro"/>
</dbReference>
<dbReference type="OrthoDB" id="65295at2157"/>
<sequence>MLEELAKLSRSPLGNPTRLAIALYLLSRERATFAGLRKALKLTAGNLEFHLKALEEAGIVRTYYGFGRRPRKFVEITEDGIEELREVLKILRKVAGDD</sequence>
<dbReference type="GeneID" id="25152348"/>
<dbReference type="Pfam" id="PF13601">
    <property type="entry name" value="HTH_34"/>
    <property type="match status" value="1"/>
</dbReference>
<dbReference type="CDD" id="cd00090">
    <property type="entry name" value="HTH_ARSR"/>
    <property type="match status" value="1"/>
</dbReference>
<evidence type="ECO:0000259" key="1">
    <source>
        <dbReference type="SMART" id="SM00418"/>
    </source>
</evidence>
<dbReference type="RefSeq" id="WP_050002325.1">
    <property type="nucleotide sequence ID" value="NZ_CP008887.1"/>
</dbReference>
<dbReference type="SUPFAM" id="SSF46785">
    <property type="entry name" value="Winged helix' DNA-binding domain"/>
    <property type="match status" value="1"/>
</dbReference>
<proteinExistence type="predicted"/>